<dbReference type="HOGENOM" id="CLU_3264336_0_0_11"/>
<dbReference type="Proteomes" id="UP000016481">
    <property type="component" value="Unassembled WGS sequence"/>
</dbReference>
<feature type="compositionally biased region" description="Basic and acidic residues" evidence="1">
    <location>
        <begin position="1"/>
        <end position="12"/>
    </location>
</feature>
<dbReference type="AntiFam" id="ANF00006">
    <property type="entry name" value="Translation of CRISPR region"/>
</dbReference>
<gene>
    <name evidence="2" type="ORF">HMPREF1978_01881</name>
</gene>
<sequence length="41" mass="4460">MSGENALKDSGKQWDPGSSPRERGKHPDGPAFLKNNRLIPA</sequence>
<evidence type="ECO:0000313" key="3">
    <source>
        <dbReference type="Proteomes" id="UP000016481"/>
    </source>
</evidence>
<accession>U1R6S0</accession>
<evidence type="ECO:0000256" key="1">
    <source>
        <dbReference type="SAM" id="MobiDB-lite"/>
    </source>
</evidence>
<proteinExistence type="predicted"/>
<dbReference type="AntiFam" id="ANF00057">
    <property type="entry name" value="Translation of E. coli type CRISPR repeat"/>
</dbReference>
<organism evidence="2 3">
    <name type="scientific">Actinomyces graevenitzii F0530</name>
    <dbReference type="NCBI Taxonomy" id="1321817"/>
    <lineage>
        <taxon>Bacteria</taxon>
        <taxon>Bacillati</taxon>
        <taxon>Actinomycetota</taxon>
        <taxon>Actinomycetes</taxon>
        <taxon>Actinomycetales</taxon>
        <taxon>Actinomycetaceae</taxon>
        <taxon>Actinomyces</taxon>
    </lineage>
</organism>
<name>U1R6S0_9ACTO</name>
<feature type="region of interest" description="Disordered" evidence="1">
    <location>
        <begin position="1"/>
        <end position="41"/>
    </location>
</feature>
<protein>
    <submittedName>
        <fullName evidence="2">Uncharacterized protein</fullName>
    </submittedName>
</protein>
<comment type="caution">
    <text evidence="2">The sequence shown here is derived from an EMBL/GenBank/DDBJ whole genome shotgun (WGS) entry which is preliminary data.</text>
</comment>
<dbReference type="EMBL" id="AWSC01000086">
    <property type="protein sequence ID" value="ERH14202.1"/>
    <property type="molecule type" value="Genomic_DNA"/>
</dbReference>
<evidence type="ECO:0000313" key="2">
    <source>
        <dbReference type="EMBL" id="ERH14202.1"/>
    </source>
</evidence>
<reference evidence="2 3" key="1">
    <citation type="submission" date="2013-08" db="EMBL/GenBank/DDBJ databases">
        <authorList>
            <person name="Weinstock G."/>
            <person name="Sodergren E."/>
            <person name="Wylie T."/>
            <person name="Fulton L."/>
            <person name="Fulton R."/>
            <person name="Fronick C."/>
            <person name="O'Laughlin M."/>
            <person name="Godfrey J."/>
            <person name="Miner T."/>
            <person name="Herter B."/>
            <person name="Appelbaum E."/>
            <person name="Cordes M."/>
            <person name="Lek S."/>
            <person name="Wollam A."/>
            <person name="Pepin K.H."/>
            <person name="Palsikar V.B."/>
            <person name="Mitreva M."/>
            <person name="Wilson R.K."/>
        </authorList>
    </citation>
    <scope>NUCLEOTIDE SEQUENCE [LARGE SCALE GENOMIC DNA]</scope>
    <source>
        <strain evidence="2 3">F0530</strain>
    </source>
</reference>
<dbReference type="AlphaFoldDB" id="U1R6S0"/>